<proteinExistence type="predicted"/>
<dbReference type="EMBL" id="QYBA01000112">
    <property type="protein sequence ID" value="TKY91893.1"/>
    <property type="molecule type" value="Genomic_DNA"/>
</dbReference>
<evidence type="ECO:0000313" key="2">
    <source>
        <dbReference type="Proteomes" id="UP000315423"/>
    </source>
</evidence>
<dbReference type="Proteomes" id="UP000315423">
    <property type="component" value="Unassembled WGS sequence"/>
</dbReference>
<organism evidence="1 2">
    <name type="scientific">Candidatus Methanomarinus sp</name>
    <dbReference type="NCBI Taxonomy" id="3386244"/>
    <lineage>
        <taxon>Archaea</taxon>
        <taxon>Methanobacteriati</taxon>
        <taxon>Methanobacteriota</taxon>
        <taxon>Stenosarchaea group</taxon>
        <taxon>Methanomicrobia</taxon>
        <taxon>Methanosarcinales</taxon>
        <taxon>ANME-2 cluster</taxon>
        <taxon>Candidatus Methanocomedenaceae</taxon>
        <taxon>Candidatus Methanomarinus</taxon>
    </lineage>
</organism>
<sequence>MIEPIEILLIEDNPGDVHLTQEVFSKFKMHNNLHVGNDGVEALKLLHRDKQYIDIPLPDLILPDLNLPKKDGREVIEEINKGDEID</sequence>
<name>A0AC61SAU6_9EURY</name>
<reference evidence="1" key="1">
    <citation type="submission" date="2018-09" db="EMBL/GenBank/DDBJ databases">
        <title>A genomic encyclopedia of anaerobic methanotrophic archaea.</title>
        <authorList>
            <person name="Skennerton C.T."/>
            <person name="Chadwick G.L."/>
            <person name="Laso-Perez R."/>
            <person name="Leu A.O."/>
            <person name="Speth D.R."/>
            <person name="Yu H."/>
            <person name="Morgan-Lang C."/>
            <person name="Hatzenpichler R."/>
            <person name="Goudeau D."/>
            <person name="Malmstrom R."/>
            <person name="Woyke T."/>
            <person name="Hallam S."/>
            <person name="Tyson G.W."/>
            <person name="Wegener G."/>
            <person name="Boetius A."/>
            <person name="Orphan V.J."/>
        </authorList>
    </citation>
    <scope>NUCLEOTIDE SEQUENCE</scope>
    <source>
        <strain evidence="1">CONS3730D10UFb2</strain>
    </source>
</reference>
<gene>
    <name evidence="1" type="ORF">C5S46_03480</name>
</gene>
<protein>
    <submittedName>
        <fullName evidence="1">Response regulator</fullName>
    </submittedName>
</protein>
<evidence type="ECO:0000313" key="1">
    <source>
        <dbReference type="EMBL" id="TKY91893.1"/>
    </source>
</evidence>
<accession>A0AC61SAU6</accession>
<comment type="caution">
    <text evidence="1">The sequence shown here is derived from an EMBL/GenBank/DDBJ whole genome shotgun (WGS) entry which is preliminary data.</text>
</comment>